<keyword evidence="2" id="KW-0732">Signal</keyword>
<dbReference type="PANTHER" id="PTHR35889">
    <property type="entry name" value="CYCLOINULO-OLIGOSACCHARIDE FRUCTANOTRANSFERASE-RELATED"/>
    <property type="match status" value="1"/>
</dbReference>
<dbReference type="InterPro" id="IPR011444">
    <property type="entry name" value="DUF1549"/>
</dbReference>
<proteinExistence type="predicted"/>
<evidence type="ECO:0000313" key="6">
    <source>
        <dbReference type="EMBL" id="QDU94558.1"/>
    </source>
</evidence>
<dbReference type="Proteomes" id="UP000317648">
    <property type="component" value="Chromosome"/>
</dbReference>
<evidence type="ECO:0000259" key="4">
    <source>
        <dbReference type="Pfam" id="PF07587"/>
    </source>
</evidence>
<dbReference type="InterPro" id="IPR036909">
    <property type="entry name" value="Cyt_c-like_dom_sf"/>
</dbReference>
<dbReference type="GO" id="GO:0020037">
    <property type="term" value="F:heme binding"/>
    <property type="evidence" value="ECO:0007669"/>
    <property type="project" value="InterPro"/>
</dbReference>
<keyword evidence="7" id="KW-1185">Reference proteome</keyword>
<dbReference type="InterPro" id="IPR022655">
    <property type="entry name" value="DUF1553"/>
</dbReference>
<keyword evidence="1" id="KW-0175">Coiled coil</keyword>
<evidence type="ECO:0000259" key="3">
    <source>
        <dbReference type="Pfam" id="PF07583"/>
    </source>
</evidence>
<evidence type="ECO:0000259" key="5">
    <source>
        <dbReference type="Pfam" id="PF07635"/>
    </source>
</evidence>
<dbReference type="Pfam" id="PF07587">
    <property type="entry name" value="PSD1"/>
    <property type="match status" value="1"/>
</dbReference>
<feature type="coiled-coil region" evidence="1">
    <location>
        <begin position="369"/>
        <end position="396"/>
    </location>
</feature>
<protein>
    <submittedName>
        <fullName evidence="6">Planctomycete cytochrome C</fullName>
    </submittedName>
</protein>
<gene>
    <name evidence="6" type="ORF">Pla8534_23500</name>
</gene>
<feature type="domain" description="DUF1553" evidence="4">
    <location>
        <begin position="720"/>
        <end position="976"/>
    </location>
</feature>
<accession>A0A518DRT9</accession>
<dbReference type="Pfam" id="PF07583">
    <property type="entry name" value="PSCyt2"/>
    <property type="match status" value="1"/>
</dbReference>
<organism evidence="6 7">
    <name type="scientific">Lignipirellula cremea</name>
    <dbReference type="NCBI Taxonomy" id="2528010"/>
    <lineage>
        <taxon>Bacteria</taxon>
        <taxon>Pseudomonadati</taxon>
        <taxon>Planctomycetota</taxon>
        <taxon>Planctomycetia</taxon>
        <taxon>Pirellulales</taxon>
        <taxon>Pirellulaceae</taxon>
        <taxon>Lignipirellula</taxon>
    </lineage>
</organism>
<evidence type="ECO:0000313" key="7">
    <source>
        <dbReference type="Proteomes" id="UP000317648"/>
    </source>
</evidence>
<feature type="domain" description="DUF1549" evidence="3">
    <location>
        <begin position="151"/>
        <end position="356"/>
    </location>
</feature>
<evidence type="ECO:0000256" key="2">
    <source>
        <dbReference type="SAM" id="SignalP"/>
    </source>
</evidence>
<dbReference type="RefSeq" id="WP_197443197.1">
    <property type="nucleotide sequence ID" value="NZ_CP036433.1"/>
</dbReference>
<dbReference type="AlphaFoldDB" id="A0A518DRT9"/>
<dbReference type="GO" id="GO:0009055">
    <property type="term" value="F:electron transfer activity"/>
    <property type="evidence" value="ECO:0007669"/>
    <property type="project" value="InterPro"/>
</dbReference>
<dbReference type="KEGG" id="lcre:Pla8534_23500"/>
<feature type="domain" description="Cytochrome C Planctomycete-type" evidence="5">
    <location>
        <begin position="41"/>
        <end position="101"/>
    </location>
</feature>
<dbReference type="InterPro" id="IPR011429">
    <property type="entry name" value="Cyt_c_Planctomycete-type"/>
</dbReference>
<dbReference type="EMBL" id="CP036433">
    <property type="protein sequence ID" value="QDU94558.1"/>
    <property type="molecule type" value="Genomic_DNA"/>
</dbReference>
<feature type="chain" id="PRO_5021902228" evidence="2">
    <location>
        <begin position="22"/>
        <end position="1028"/>
    </location>
</feature>
<name>A0A518DRT9_9BACT</name>
<evidence type="ECO:0000256" key="1">
    <source>
        <dbReference type="SAM" id="Coils"/>
    </source>
</evidence>
<dbReference type="SUPFAM" id="SSF46626">
    <property type="entry name" value="Cytochrome c"/>
    <property type="match status" value="1"/>
</dbReference>
<reference evidence="6 7" key="1">
    <citation type="submission" date="2019-02" db="EMBL/GenBank/DDBJ databases">
        <title>Deep-cultivation of Planctomycetes and their phenomic and genomic characterization uncovers novel biology.</title>
        <authorList>
            <person name="Wiegand S."/>
            <person name="Jogler M."/>
            <person name="Boedeker C."/>
            <person name="Pinto D."/>
            <person name="Vollmers J."/>
            <person name="Rivas-Marin E."/>
            <person name="Kohn T."/>
            <person name="Peeters S.H."/>
            <person name="Heuer A."/>
            <person name="Rast P."/>
            <person name="Oberbeckmann S."/>
            <person name="Bunk B."/>
            <person name="Jeske O."/>
            <person name="Meyerdierks A."/>
            <person name="Storesund J.E."/>
            <person name="Kallscheuer N."/>
            <person name="Luecker S."/>
            <person name="Lage O.M."/>
            <person name="Pohl T."/>
            <person name="Merkel B.J."/>
            <person name="Hornburger P."/>
            <person name="Mueller R.-W."/>
            <person name="Bruemmer F."/>
            <person name="Labrenz M."/>
            <person name="Spormann A.M."/>
            <person name="Op den Camp H."/>
            <person name="Overmann J."/>
            <person name="Amann R."/>
            <person name="Jetten M.S.M."/>
            <person name="Mascher T."/>
            <person name="Medema M.H."/>
            <person name="Devos D.P."/>
            <person name="Kaster A.-K."/>
            <person name="Ovreas L."/>
            <person name="Rohde M."/>
            <person name="Galperin M.Y."/>
            <person name="Jogler C."/>
        </authorList>
    </citation>
    <scope>NUCLEOTIDE SEQUENCE [LARGE SCALE GENOMIC DNA]</scope>
    <source>
        <strain evidence="6 7">Pla85_3_4</strain>
    </source>
</reference>
<dbReference type="PANTHER" id="PTHR35889:SF3">
    <property type="entry name" value="F-BOX DOMAIN-CONTAINING PROTEIN"/>
    <property type="match status" value="1"/>
</dbReference>
<dbReference type="Pfam" id="PF07635">
    <property type="entry name" value="PSCyt1"/>
    <property type="match status" value="1"/>
</dbReference>
<feature type="signal peptide" evidence="2">
    <location>
        <begin position="1"/>
        <end position="21"/>
    </location>
</feature>
<sequence precursor="true">MKTALLPCFVLLLALGSRVLAAEDDALSYNRDVRPLLSGKCFTCHGPDENAREADLRLDLRADAVAPRDGVPAITPGDPAASSLLERITSGDPDLRMPPAEAGEPLTAAQIAVLRKWIQQGAKYERHWSFEPIVRQPPPAVRDRDQVENGIDHFVLARLEKEGLKLSPPADRATLVRRLYLDLLGLLPPPAEVAAYQHDARPDAYERLVDRILASPRYGERWGRHWLDQARYADSHGYTNDNERSMWPYRDWVLRAVNRDLPFDRFTTLQLAGDLLPETSLDQQIATGFHRNTLINTEGGTKADQFRDEQVKDRVDTTGDVWLGLTVGCAKCHTHKFDPISQHEYYRLYAFFNSTADSNSTPPVVNAPTQSQQTQLAALTARLAQLQQQLDADSTRAERQQAWETNLQTLAAATNDEANADSGPQWKTLELDGKSNAGAVFTVQPDKSLLVSGENDIADFYELTAASPLTTIRSVRLEVLTDDDLPKTGPGRAANGNFVLAEFWFRTGDGRELRFSKAQADHSQPKFAVAGLIDNNNDTGWAVNGSPEGGPNHNRTAWFNLPTPLEVEADHALTFNLQHHAGAAPYNVGRLRISVSSEPWVDLPSPQVLAELAATPADKRTPAIQKRLDEAFLRTDAALAPVFAAWEQTGQALEKLNGQISTTMVMRELEKARPTQVQHRGDFLQPGDPVSPDVPAVLPPLKVSHDSQETESQPAVPLSRMDLAKWLVRDDNPLTPRVRVNRLWMHLFGRGLVETDNDFGAQGSAPSHPVLLDWLAAEHRQQGWSTKQLLRLIVCSAAYRQQSGSRPGAEELDPQNRLLWRQNRVRVEGEIVRDLALSASGLMSSKLGGPGVYPPQPDGVYAFTQRAKDWKTSEGEDRYRRGMYTFFYRSAPYPMLSTFDAPRFNQTCTRRDRSNTPLQSLTVANDASLFELTQALARRVVREAPQASVAARCEQLFRICLARPPAPAEAQRLAAFFLQQEQYFADHPEQAVQAAGDDWPSATEPAAAAAWVAAARVVLNLDEFITRE</sequence>